<reference evidence="2 3" key="1">
    <citation type="submission" date="2013-02" db="EMBL/GenBank/DDBJ databases">
        <title>Draft genome sequence of Amycolatopsis vancoresmycina strain DSM 44592T.</title>
        <authorList>
            <person name="Kumar S."/>
            <person name="Kaur N."/>
            <person name="Kaur C."/>
            <person name="Raghava G.P.S."/>
            <person name="Mayilraj S."/>
        </authorList>
    </citation>
    <scope>NUCLEOTIDE SEQUENCE [LARGE SCALE GENOMIC DNA]</scope>
    <source>
        <strain evidence="2 3">DSM 44592</strain>
    </source>
</reference>
<accession>R1I6C2</accession>
<name>R1I6C2_9PSEU</name>
<dbReference type="EMBL" id="AOUO01000178">
    <property type="protein sequence ID" value="EOD68051.1"/>
    <property type="molecule type" value="Genomic_DNA"/>
</dbReference>
<evidence type="ECO:0000313" key="3">
    <source>
        <dbReference type="Proteomes" id="UP000014139"/>
    </source>
</evidence>
<dbReference type="eggNOG" id="ENOG503238A">
    <property type="taxonomic scope" value="Bacteria"/>
</dbReference>
<evidence type="ECO:0000313" key="2">
    <source>
        <dbReference type="EMBL" id="EOD68051.1"/>
    </source>
</evidence>
<dbReference type="OrthoDB" id="3697143at2"/>
<protein>
    <submittedName>
        <fullName evidence="2">Uncharacterized protein</fullName>
    </submittedName>
</protein>
<feature type="signal peptide" evidence="1">
    <location>
        <begin position="1"/>
        <end position="24"/>
    </location>
</feature>
<organism evidence="2 3">
    <name type="scientific">Amycolatopsis vancoresmycina DSM 44592</name>
    <dbReference type="NCBI Taxonomy" id="1292037"/>
    <lineage>
        <taxon>Bacteria</taxon>
        <taxon>Bacillati</taxon>
        <taxon>Actinomycetota</taxon>
        <taxon>Actinomycetes</taxon>
        <taxon>Pseudonocardiales</taxon>
        <taxon>Pseudonocardiaceae</taxon>
        <taxon>Amycolatopsis</taxon>
    </lineage>
</organism>
<keyword evidence="1" id="KW-0732">Signal</keyword>
<dbReference type="Proteomes" id="UP000014139">
    <property type="component" value="Unassembled WGS sequence"/>
</dbReference>
<keyword evidence="3" id="KW-1185">Reference proteome</keyword>
<evidence type="ECO:0000256" key="1">
    <source>
        <dbReference type="SAM" id="SignalP"/>
    </source>
</evidence>
<dbReference type="AlphaFoldDB" id="R1I6C2"/>
<dbReference type="PATRIC" id="fig|1292037.4.peg.2553"/>
<sequence>MAKPTVVLAALIAAFAVAPGAASAAPGTGTAATAGWTTFAKPVTDTSKQLSSSSGEARTDTVNAVFTCNYYSVSPYYVIDFTCNVTQGAIQLWVNCTDGRHLVSAVMRAVGTYNSRAICGPPASLVNFGANQLA</sequence>
<comment type="caution">
    <text evidence="2">The sequence shown here is derived from an EMBL/GenBank/DDBJ whole genome shotgun (WGS) entry which is preliminary data.</text>
</comment>
<proteinExistence type="predicted"/>
<feature type="chain" id="PRO_5004352534" evidence="1">
    <location>
        <begin position="25"/>
        <end position="134"/>
    </location>
</feature>
<gene>
    <name evidence="2" type="ORF">H480_13374</name>
</gene>